<gene>
    <name evidence="1" type="ORF">ENV02_01920</name>
</gene>
<comment type="caution">
    <text evidence="1">The sequence shown here is derived from an EMBL/GenBank/DDBJ whole genome shotgun (WGS) entry which is preliminary data.</text>
</comment>
<evidence type="ECO:0008006" key="2">
    <source>
        <dbReference type="Google" id="ProtNLM"/>
    </source>
</evidence>
<proteinExistence type="predicted"/>
<name>A0A7J3QEL0_9CREN</name>
<dbReference type="InterPro" id="IPR054264">
    <property type="entry name" value="PBP2"/>
</dbReference>
<dbReference type="Pfam" id="PF22511">
    <property type="entry name" value="PBP2"/>
    <property type="match status" value="1"/>
</dbReference>
<dbReference type="EMBL" id="DTET01000099">
    <property type="protein sequence ID" value="HGV66558.1"/>
    <property type="molecule type" value="Genomic_DNA"/>
</dbReference>
<dbReference type="AlphaFoldDB" id="A0A7J3QEL0"/>
<evidence type="ECO:0000313" key="1">
    <source>
        <dbReference type="EMBL" id="HGV66558.1"/>
    </source>
</evidence>
<reference evidence="1" key="1">
    <citation type="journal article" date="2020" name="mSystems">
        <title>Genome- and Community-Level Interaction Insights into Carbon Utilization and Element Cycling Functions of Hydrothermarchaeota in Hydrothermal Sediment.</title>
        <authorList>
            <person name="Zhou Z."/>
            <person name="Liu Y."/>
            <person name="Xu W."/>
            <person name="Pan J."/>
            <person name="Luo Z.H."/>
            <person name="Li M."/>
        </authorList>
    </citation>
    <scope>NUCLEOTIDE SEQUENCE [LARGE SCALE GENOMIC DNA]</scope>
    <source>
        <strain evidence="1">SpSt-721</strain>
    </source>
</reference>
<organism evidence="1">
    <name type="scientific">Ignisphaera aggregans</name>
    <dbReference type="NCBI Taxonomy" id="334771"/>
    <lineage>
        <taxon>Archaea</taxon>
        <taxon>Thermoproteota</taxon>
        <taxon>Thermoprotei</taxon>
        <taxon>Desulfurococcales</taxon>
        <taxon>Desulfurococcaceae</taxon>
        <taxon>Ignisphaera</taxon>
    </lineage>
</organism>
<accession>A0A7J3QEL0</accession>
<sequence>MSSEFKTLLKILNYLDRETVDKINKLSEEEKKVLEYFLQNISVGNLVALRELKAFYRVNDPRTIIRKLIDMGLIDQGYGCYNLSRVLREAFLKMLLQHMKT</sequence>
<protein>
    <recommendedName>
        <fullName evidence="2">DUF2250 domain-containing protein</fullName>
    </recommendedName>
</protein>